<keyword evidence="2" id="KW-1185">Reference proteome</keyword>
<evidence type="ECO:0000313" key="2">
    <source>
        <dbReference type="Proteomes" id="UP000828604"/>
    </source>
</evidence>
<dbReference type="Proteomes" id="UP000828604">
    <property type="component" value="Segment"/>
</dbReference>
<accession>A0AAE8B7C8</accession>
<sequence length="31" mass="3522">MKMVVAGPYFAKRLVLVSQTAQPLRPNTYNQ</sequence>
<dbReference type="EMBL" id="MZ501092">
    <property type="protein sequence ID" value="QXV82483.1"/>
    <property type="molecule type" value="Genomic_DNA"/>
</dbReference>
<organism evidence="1 2">
    <name type="scientific">Escherichia phage LeonhardEuler</name>
    <dbReference type="NCBI Taxonomy" id="2851977"/>
    <lineage>
        <taxon>Viruses</taxon>
        <taxon>Duplodnaviria</taxon>
        <taxon>Heunggongvirae</taxon>
        <taxon>Uroviricota</taxon>
        <taxon>Caudoviricetes</taxon>
        <taxon>Drexlerviridae</taxon>
        <taxon>Tunavirinae</taxon>
        <taxon>Tunavirus</taxon>
        <taxon>Tunavirus leonhardeuler</taxon>
    </lineage>
</organism>
<protein>
    <submittedName>
        <fullName evidence="1">Uncharacterized protein</fullName>
    </submittedName>
</protein>
<reference evidence="2" key="1">
    <citation type="journal article" date="2021" name="PLoS Biol.">
        <title>Systematic exploration of Escherichia coli phage-host interactions with the BASEL phage collection.</title>
        <authorList>
            <person name="Maffei E."/>
            <person name="Shaidullina A."/>
            <person name="Burkolter M."/>
            <person name="Heyer Y."/>
            <person name="Estermann F."/>
            <person name="Druelle V."/>
            <person name="Sauer P."/>
            <person name="Willi L."/>
            <person name="Michaelis S."/>
            <person name="Hilbi H."/>
            <person name="Thaler D.S."/>
            <person name="Harms A."/>
        </authorList>
    </citation>
    <scope>NUCLEOTIDE SEQUENCE [LARGE SCALE GENOMIC DNA]</scope>
    <source>
        <strain evidence="2">Bas13</strain>
    </source>
</reference>
<proteinExistence type="predicted"/>
<name>A0AAE8B7C8_9CAUD</name>
<gene>
    <name evidence="1" type="ORF">bas13_0046</name>
</gene>
<evidence type="ECO:0000313" key="1">
    <source>
        <dbReference type="EMBL" id="QXV82483.1"/>
    </source>
</evidence>